<comment type="caution">
    <text evidence="1">The sequence shown here is derived from an EMBL/GenBank/DDBJ whole genome shotgun (WGS) entry which is preliminary data.</text>
</comment>
<evidence type="ECO:0000313" key="1">
    <source>
        <dbReference type="EMBL" id="MBW0528893.1"/>
    </source>
</evidence>
<evidence type="ECO:0000313" key="2">
    <source>
        <dbReference type="Proteomes" id="UP000765509"/>
    </source>
</evidence>
<proteinExistence type="predicted"/>
<protein>
    <submittedName>
        <fullName evidence="1">Uncharacterized protein</fullName>
    </submittedName>
</protein>
<reference evidence="1" key="1">
    <citation type="submission" date="2021-03" db="EMBL/GenBank/DDBJ databases">
        <title>Draft genome sequence of rust myrtle Austropuccinia psidii MF-1, a brazilian biotype.</title>
        <authorList>
            <person name="Quecine M.C."/>
            <person name="Pachon D.M.R."/>
            <person name="Bonatelli M.L."/>
            <person name="Correr F.H."/>
            <person name="Franceschini L.M."/>
            <person name="Leite T.F."/>
            <person name="Margarido G.R.A."/>
            <person name="Almeida C.A."/>
            <person name="Ferrarezi J.A."/>
            <person name="Labate C.A."/>
        </authorList>
    </citation>
    <scope>NUCLEOTIDE SEQUENCE</scope>
    <source>
        <strain evidence="1">MF-1</strain>
    </source>
</reference>
<name>A0A9Q3I5K8_9BASI</name>
<dbReference type="AlphaFoldDB" id="A0A9Q3I5K8"/>
<gene>
    <name evidence="1" type="ORF">O181_068608</name>
</gene>
<keyword evidence="2" id="KW-1185">Reference proteome</keyword>
<accession>A0A9Q3I5K8</accession>
<organism evidence="1 2">
    <name type="scientific">Austropuccinia psidii MF-1</name>
    <dbReference type="NCBI Taxonomy" id="1389203"/>
    <lineage>
        <taxon>Eukaryota</taxon>
        <taxon>Fungi</taxon>
        <taxon>Dikarya</taxon>
        <taxon>Basidiomycota</taxon>
        <taxon>Pucciniomycotina</taxon>
        <taxon>Pucciniomycetes</taxon>
        <taxon>Pucciniales</taxon>
        <taxon>Sphaerophragmiaceae</taxon>
        <taxon>Austropuccinia</taxon>
    </lineage>
</organism>
<dbReference type="Proteomes" id="UP000765509">
    <property type="component" value="Unassembled WGS sequence"/>
</dbReference>
<sequence length="84" mass="9103">MPPTPPTNPYALACPPDKPLTLLPHQPNPQPHLPSLCSSKAPKIRLQCCPHHSLRSHTPAAYNPYATAAPSRYASETALNPPYT</sequence>
<dbReference type="EMBL" id="AVOT02034710">
    <property type="protein sequence ID" value="MBW0528893.1"/>
    <property type="molecule type" value="Genomic_DNA"/>
</dbReference>